<proteinExistence type="predicted"/>
<organism evidence="1">
    <name type="scientific">uncultured Caudovirales phage</name>
    <dbReference type="NCBI Taxonomy" id="2100421"/>
    <lineage>
        <taxon>Viruses</taxon>
        <taxon>Duplodnaviria</taxon>
        <taxon>Heunggongvirae</taxon>
        <taxon>Uroviricota</taxon>
        <taxon>Caudoviricetes</taxon>
        <taxon>Peduoviridae</taxon>
        <taxon>Maltschvirus</taxon>
        <taxon>Maltschvirus maltsch</taxon>
    </lineage>
</organism>
<sequence length="121" mass="14571">MNLSASLRITIISQMANLRAKTNIGKPYSVYLSDGRWWLQHEHSLWPDRELTFLEMWSMLRSENEYNLTRYGTAMKNDKRWHALHHKAEFDNIDKWDETGDMMREVKETLERLIKELELSK</sequence>
<evidence type="ECO:0000313" key="1">
    <source>
        <dbReference type="EMBL" id="CAB4220140.1"/>
    </source>
</evidence>
<accession>A0A6J5SXX0</accession>
<dbReference type="EMBL" id="LR797487">
    <property type="protein sequence ID" value="CAB4220140.1"/>
    <property type="molecule type" value="Genomic_DNA"/>
</dbReference>
<protein>
    <submittedName>
        <fullName evidence="1">Uncharacterized protein</fullName>
    </submittedName>
</protein>
<gene>
    <name evidence="1" type="ORF">UFOVP1620_46</name>
</gene>
<reference evidence="1" key="1">
    <citation type="submission" date="2020-05" db="EMBL/GenBank/DDBJ databases">
        <authorList>
            <person name="Chiriac C."/>
            <person name="Salcher M."/>
            <person name="Ghai R."/>
            <person name="Kavagutti S V."/>
        </authorList>
    </citation>
    <scope>NUCLEOTIDE SEQUENCE</scope>
</reference>
<name>A0A6J5SXX0_9CAUD</name>